<feature type="domain" description="BACK" evidence="1">
    <location>
        <begin position="16"/>
        <end position="89"/>
    </location>
</feature>
<dbReference type="Gene3D" id="1.25.40.420">
    <property type="match status" value="1"/>
</dbReference>
<comment type="caution">
    <text evidence="2">The sequence shown here is derived from an EMBL/GenBank/DDBJ whole genome shotgun (WGS) entry which is preliminary data.</text>
</comment>
<evidence type="ECO:0000313" key="3">
    <source>
        <dbReference type="Proteomes" id="UP000494165"/>
    </source>
</evidence>
<keyword evidence="3" id="KW-1185">Reference proteome</keyword>
<name>A0A8S1BU24_9INSE</name>
<dbReference type="InterPro" id="IPR011705">
    <property type="entry name" value="BACK"/>
</dbReference>
<reference evidence="2 3" key="1">
    <citation type="submission" date="2020-04" db="EMBL/GenBank/DDBJ databases">
        <authorList>
            <person name="Alioto T."/>
            <person name="Alioto T."/>
            <person name="Gomez Garrido J."/>
        </authorList>
    </citation>
    <scope>NUCLEOTIDE SEQUENCE [LARGE SCALE GENOMIC DNA]</scope>
</reference>
<dbReference type="Pfam" id="PF07707">
    <property type="entry name" value="BACK"/>
    <property type="match status" value="1"/>
</dbReference>
<proteinExistence type="predicted"/>
<organism evidence="2 3">
    <name type="scientific">Cloeon dipterum</name>
    <dbReference type="NCBI Taxonomy" id="197152"/>
    <lineage>
        <taxon>Eukaryota</taxon>
        <taxon>Metazoa</taxon>
        <taxon>Ecdysozoa</taxon>
        <taxon>Arthropoda</taxon>
        <taxon>Hexapoda</taxon>
        <taxon>Insecta</taxon>
        <taxon>Pterygota</taxon>
        <taxon>Palaeoptera</taxon>
        <taxon>Ephemeroptera</taxon>
        <taxon>Pisciforma</taxon>
        <taxon>Baetidae</taxon>
        <taxon>Cloeon</taxon>
    </lineage>
</organism>
<accession>A0A8S1BU24</accession>
<dbReference type="EMBL" id="CADEPI010000010">
    <property type="protein sequence ID" value="CAB3363006.1"/>
    <property type="molecule type" value="Genomic_DNA"/>
</dbReference>
<protein>
    <recommendedName>
        <fullName evidence="1">BACK domain-containing protein</fullName>
    </recommendedName>
</protein>
<sequence length="104" mass="12081">MRRNPRDLWKIFEHINTRECLNHPTFLGISKSILVQFLSLDTLNIESELDLVTACIRLAEAKGKENSYFMDVAIPHLRLLTLRVGNLDEIRNYLSPEEAMARIK</sequence>
<dbReference type="OrthoDB" id="45365at2759"/>
<evidence type="ECO:0000313" key="2">
    <source>
        <dbReference type="EMBL" id="CAB3363006.1"/>
    </source>
</evidence>
<dbReference type="AlphaFoldDB" id="A0A8S1BU24"/>
<evidence type="ECO:0000259" key="1">
    <source>
        <dbReference type="Pfam" id="PF07707"/>
    </source>
</evidence>
<gene>
    <name evidence="2" type="ORF">CLODIP_2_CD15496</name>
</gene>
<dbReference type="Proteomes" id="UP000494165">
    <property type="component" value="Unassembled WGS sequence"/>
</dbReference>